<name>A0A0A8YMG1_ARUDO</name>
<protein>
    <submittedName>
        <fullName evidence="1">Uncharacterized protein</fullName>
    </submittedName>
</protein>
<accession>A0A0A8YMG1</accession>
<evidence type="ECO:0000313" key="1">
    <source>
        <dbReference type="EMBL" id="JAD23757.1"/>
    </source>
</evidence>
<sequence length="68" mass="7115">MSFSTPFAVRSSSCWIAAFSTAPMPVVFSDTKKMSCPNCLSISSSGCALLNAIISAREGTGDCDKSDK</sequence>
<proteinExistence type="predicted"/>
<reference evidence="1" key="2">
    <citation type="journal article" date="2015" name="Data Brief">
        <title>Shoot transcriptome of the giant reed, Arundo donax.</title>
        <authorList>
            <person name="Barrero R.A."/>
            <person name="Guerrero F.D."/>
            <person name="Moolhuijzen P."/>
            <person name="Goolsby J.A."/>
            <person name="Tidwell J."/>
            <person name="Bellgard S.E."/>
            <person name="Bellgard M.I."/>
        </authorList>
    </citation>
    <scope>NUCLEOTIDE SEQUENCE</scope>
    <source>
        <tissue evidence="1">Shoot tissue taken approximately 20 cm above the soil surface</tissue>
    </source>
</reference>
<reference evidence="1" key="1">
    <citation type="submission" date="2014-09" db="EMBL/GenBank/DDBJ databases">
        <authorList>
            <person name="Magalhaes I.L.F."/>
            <person name="Oliveira U."/>
            <person name="Santos F.R."/>
            <person name="Vidigal T.H.D.A."/>
            <person name="Brescovit A.D."/>
            <person name="Santos A.J."/>
        </authorList>
    </citation>
    <scope>NUCLEOTIDE SEQUENCE</scope>
    <source>
        <tissue evidence="1">Shoot tissue taken approximately 20 cm above the soil surface</tissue>
    </source>
</reference>
<organism evidence="1">
    <name type="scientific">Arundo donax</name>
    <name type="common">Giant reed</name>
    <name type="synonym">Donax arundinaceus</name>
    <dbReference type="NCBI Taxonomy" id="35708"/>
    <lineage>
        <taxon>Eukaryota</taxon>
        <taxon>Viridiplantae</taxon>
        <taxon>Streptophyta</taxon>
        <taxon>Embryophyta</taxon>
        <taxon>Tracheophyta</taxon>
        <taxon>Spermatophyta</taxon>
        <taxon>Magnoliopsida</taxon>
        <taxon>Liliopsida</taxon>
        <taxon>Poales</taxon>
        <taxon>Poaceae</taxon>
        <taxon>PACMAD clade</taxon>
        <taxon>Arundinoideae</taxon>
        <taxon>Arundineae</taxon>
        <taxon>Arundo</taxon>
    </lineage>
</organism>
<dbReference type="AlphaFoldDB" id="A0A0A8YMG1"/>
<dbReference type="EMBL" id="GBRH01274138">
    <property type="protein sequence ID" value="JAD23757.1"/>
    <property type="molecule type" value="Transcribed_RNA"/>
</dbReference>